<evidence type="ECO:0000256" key="4">
    <source>
        <dbReference type="PIRNR" id="PIRNR000858"/>
    </source>
</evidence>
<dbReference type="PANTHER" id="PTHR43293:SF3">
    <property type="entry name" value="CHOLESTEROL RING-CLEAVING HYDROLASE IPDB SUBUNIT"/>
    <property type="match status" value="1"/>
</dbReference>
<sequence length="521" mass="56806">MTKFVTAAEAVALISDRATVAVSGHAGFGTPDGLFKALRDRYNATHHPQALTLVKLASTGDKGVRGGSRLAADGLIDTLITSHVGLEPALATYIQENKCLTYTLPAGTMIRLYRAIAAGAKGIWTDIGLRTLADPRLEGCKGNVRTALEGEDIVSLMQIDGKEYLYYKTFPIQVCLIRGSIADEDGNISLQREAMIGEQLEIAEAVHNSGGIVIVQVEQLVPQGTLDPRLVKIHHFLVDYVVVPRPKYHYQSFSCHGYRPELTGDTRKKVSVMPHYMLDNRKICARRAAMELKKDSFINLGIGMPEIIGAVAAEEGFGHRLTLSTDSGIIGGFPLSDMDMGAAVNPEAELKMADMFDIYDGGGLDVSALGLAEIDRNGNVNVSKFHGRVIGPGGFINISQNTKKLILMGTFTAGGLREQCAQGRLQIEREGRYKKFKKQVEQITFSGPYAAARHQEVIIVTERAVFTLTAQGLMLTEIAPGMDLERNILGQMEFQPLISPALTVMDVRIFKDEVMGLKDEI</sequence>
<dbReference type="PIRSF" id="PIRSF000858">
    <property type="entry name" value="SCOT-t"/>
    <property type="match status" value="1"/>
</dbReference>
<dbReference type="SUPFAM" id="SSF100950">
    <property type="entry name" value="NagB/RpiA/CoA transferase-like"/>
    <property type="match status" value="2"/>
</dbReference>
<dbReference type="InterPro" id="IPR037171">
    <property type="entry name" value="NagB/RpiA_transferase-like"/>
</dbReference>
<dbReference type="OrthoDB" id="9778604at2"/>
<keyword evidence="6" id="KW-1185">Reference proteome</keyword>
<name>A0A0J6ZR97_9FIRM</name>
<evidence type="ECO:0000313" key="5">
    <source>
        <dbReference type="EMBL" id="KMO87476.1"/>
    </source>
</evidence>
<dbReference type="PANTHER" id="PTHR43293">
    <property type="entry name" value="ACETATE COA-TRANSFERASE YDIF"/>
    <property type="match status" value="1"/>
</dbReference>
<dbReference type="EMBL" id="LEKT01000005">
    <property type="protein sequence ID" value="KMO87476.1"/>
    <property type="molecule type" value="Genomic_DNA"/>
</dbReference>
<dbReference type="InterPro" id="IPR014388">
    <property type="entry name" value="3-oxoacid_CoA-transferase"/>
</dbReference>
<dbReference type="Pfam" id="PF01144">
    <property type="entry name" value="CoA_trans"/>
    <property type="match status" value="1"/>
</dbReference>
<evidence type="ECO:0000313" key="6">
    <source>
        <dbReference type="Proteomes" id="UP000036503"/>
    </source>
</evidence>
<comment type="similarity">
    <text evidence="1">Belongs to the 3-oxoacid CoA-transferase subunit B family.</text>
</comment>
<dbReference type="Proteomes" id="UP000036503">
    <property type="component" value="Unassembled WGS sequence"/>
</dbReference>
<dbReference type="GO" id="GO:0008410">
    <property type="term" value="F:CoA-transferase activity"/>
    <property type="evidence" value="ECO:0007669"/>
    <property type="project" value="InterPro"/>
</dbReference>
<evidence type="ECO:0000256" key="3">
    <source>
        <dbReference type="ARBA" id="ARBA00022679"/>
    </source>
</evidence>
<dbReference type="PATRIC" id="fig|1122219.3.peg.2106"/>
<dbReference type="InterPro" id="IPR004165">
    <property type="entry name" value="CoA_trans_fam_I"/>
</dbReference>
<reference evidence="5 6" key="1">
    <citation type="submission" date="2015-06" db="EMBL/GenBank/DDBJ databases">
        <title>Draft genome sequence of beer spoilage bacterium Megasphaera cerevisiae type strain 20462.</title>
        <authorList>
            <person name="Kutumbaka K."/>
            <person name="Pasmowitz J."/>
            <person name="Mategko J."/>
            <person name="Reyes D."/>
            <person name="Friedrich A."/>
            <person name="Han S."/>
            <person name="Martens-Habbena W."/>
            <person name="Neal-McKinney J."/>
            <person name="Janagama H.K."/>
            <person name="Nadala C."/>
            <person name="Samadpour M."/>
        </authorList>
    </citation>
    <scope>NUCLEOTIDE SEQUENCE [LARGE SCALE GENOMIC DNA]</scope>
    <source>
        <strain evidence="5 6">DSM 20462</strain>
    </source>
</reference>
<dbReference type="SMART" id="SM00882">
    <property type="entry name" value="CoA_trans"/>
    <property type="match status" value="2"/>
</dbReference>
<dbReference type="GO" id="GO:0046952">
    <property type="term" value="P:ketone body catabolic process"/>
    <property type="evidence" value="ECO:0007669"/>
    <property type="project" value="InterPro"/>
</dbReference>
<proteinExistence type="inferred from homology"/>
<organism evidence="5 6">
    <name type="scientific">Megasphaera cerevisiae DSM 20462</name>
    <dbReference type="NCBI Taxonomy" id="1122219"/>
    <lineage>
        <taxon>Bacteria</taxon>
        <taxon>Bacillati</taxon>
        <taxon>Bacillota</taxon>
        <taxon>Negativicutes</taxon>
        <taxon>Veillonellales</taxon>
        <taxon>Veillonellaceae</taxon>
        <taxon>Megasphaera</taxon>
    </lineage>
</organism>
<protein>
    <submittedName>
        <fullName evidence="5">3-oxoacid CoA-transferase</fullName>
    </submittedName>
</protein>
<dbReference type="InParanoid" id="A0A0J6ZR97"/>
<comment type="caution">
    <text evidence="5">The sequence shown here is derived from an EMBL/GenBank/DDBJ whole genome shotgun (WGS) entry which is preliminary data.</text>
</comment>
<dbReference type="AlphaFoldDB" id="A0A0J6ZR97"/>
<evidence type="ECO:0000256" key="1">
    <source>
        <dbReference type="ARBA" id="ARBA00007047"/>
    </source>
</evidence>
<comment type="similarity">
    <text evidence="2 4">Belongs to the 3-oxoacid CoA-transferase family.</text>
</comment>
<dbReference type="Gene3D" id="3.40.1080.10">
    <property type="entry name" value="Glutaconate Coenzyme A-transferase"/>
    <property type="match status" value="2"/>
</dbReference>
<dbReference type="RefSeq" id="WP_048513293.1">
    <property type="nucleotide sequence ID" value="NZ_FUXD01000001.1"/>
</dbReference>
<evidence type="ECO:0000256" key="2">
    <source>
        <dbReference type="ARBA" id="ARBA00007154"/>
    </source>
</evidence>
<gene>
    <name evidence="5" type="ORF">AB840_02720</name>
</gene>
<accession>A0A0J6ZR97</accession>
<dbReference type="STRING" id="39029.BSR42_05630"/>
<keyword evidence="3 4" id="KW-0808">Transferase</keyword>